<accession>A0A8J6T4I6</accession>
<dbReference type="InterPro" id="IPR017896">
    <property type="entry name" value="4Fe4S_Fe-S-bd"/>
</dbReference>
<keyword evidence="3" id="KW-0408">Iron</keyword>
<keyword evidence="2" id="KW-0479">Metal-binding</keyword>
<dbReference type="InterPro" id="IPR050954">
    <property type="entry name" value="ET_IronSulfur_Cluster-Binding"/>
</dbReference>
<keyword evidence="1" id="KW-0004">4Fe-4S</keyword>
<comment type="caution">
    <text evidence="6">The sequence shown here is derived from an EMBL/GenBank/DDBJ whole genome shotgun (WGS) entry which is preliminary data.</text>
</comment>
<evidence type="ECO:0000256" key="3">
    <source>
        <dbReference type="ARBA" id="ARBA00023004"/>
    </source>
</evidence>
<organism evidence="6 7">
    <name type="scientific">Candidatus Desulfacyla euxinica</name>
    <dbReference type="NCBI Taxonomy" id="2841693"/>
    <lineage>
        <taxon>Bacteria</taxon>
        <taxon>Deltaproteobacteria</taxon>
        <taxon>Candidatus Desulfacyla</taxon>
    </lineage>
</organism>
<evidence type="ECO:0000256" key="2">
    <source>
        <dbReference type="ARBA" id="ARBA00022723"/>
    </source>
</evidence>
<dbReference type="Proteomes" id="UP000650524">
    <property type="component" value="Unassembled WGS sequence"/>
</dbReference>
<sequence length="224" mass="25441">MKRGMVIDLEKCIGCRSCAVACKSHNAQPAGTWWNRVLTPGSEYHAVPPEAGMEYFLPIHCQHCENAPCEKVCPVGATYSTEDGEVLVDYERCIGCRYCMAACPYGVRQFNWQDPKKSMDQYQYSADYYPGNPRDFRLKGRLVYTLKRPKGIVEKCNFCVQYRAQGLDPACVRACPGKARFVGDLDDPKSEVSRMIRRRNGFNLLPDKGTKPTVYYLPPSRKEL</sequence>
<protein>
    <submittedName>
        <fullName evidence="6">4Fe-4S dicluster domain-containing protein</fullName>
    </submittedName>
</protein>
<proteinExistence type="predicted"/>
<dbReference type="Gene3D" id="3.30.70.20">
    <property type="match status" value="2"/>
</dbReference>
<dbReference type="PROSITE" id="PS00198">
    <property type="entry name" value="4FE4S_FER_1"/>
    <property type="match status" value="1"/>
</dbReference>
<dbReference type="Pfam" id="PF13247">
    <property type="entry name" value="Fer4_11"/>
    <property type="match status" value="2"/>
</dbReference>
<dbReference type="PANTHER" id="PTHR43177:SF3">
    <property type="entry name" value="PROTEIN NRFC HOMOLOG"/>
    <property type="match status" value="1"/>
</dbReference>
<dbReference type="InterPro" id="IPR017900">
    <property type="entry name" value="4Fe4S_Fe_S_CS"/>
</dbReference>
<evidence type="ECO:0000256" key="4">
    <source>
        <dbReference type="ARBA" id="ARBA00023014"/>
    </source>
</evidence>
<feature type="domain" description="4Fe-4S ferredoxin-type" evidence="5">
    <location>
        <begin position="3"/>
        <end position="32"/>
    </location>
</feature>
<feature type="domain" description="4Fe-4S ferredoxin-type" evidence="5">
    <location>
        <begin position="84"/>
        <end position="113"/>
    </location>
</feature>
<reference evidence="6 7" key="1">
    <citation type="submission" date="2020-08" db="EMBL/GenBank/DDBJ databases">
        <title>Bridging the membrane lipid divide: bacteria of the FCB group superphylum have the potential to synthesize archaeal ether lipids.</title>
        <authorList>
            <person name="Villanueva L."/>
            <person name="Von Meijenfeldt F.A.B."/>
            <person name="Westbye A.B."/>
            <person name="Yadav S."/>
            <person name="Hopmans E.C."/>
            <person name="Dutilh B.E."/>
            <person name="Sinninghe Damste J.S."/>
        </authorList>
    </citation>
    <scope>NUCLEOTIDE SEQUENCE [LARGE SCALE GENOMIC DNA]</scope>
    <source>
        <strain evidence="6">NIOZ-UU27</strain>
    </source>
</reference>
<dbReference type="Pfam" id="PF12797">
    <property type="entry name" value="Fer4_2"/>
    <property type="match status" value="1"/>
</dbReference>
<evidence type="ECO:0000256" key="1">
    <source>
        <dbReference type="ARBA" id="ARBA00022485"/>
    </source>
</evidence>
<dbReference type="GO" id="GO:0051539">
    <property type="term" value="F:4 iron, 4 sulfur cluster binding"/>
    <property type="evidence" value="ECO:0007669"/>
    <property type="project" value="UniProtKB-KW"/>
</dbReference>
<dbReference type="SUPFAM" id="SSF54862">
    <property type="entry name" value="4Fe-4S ferredoxins"/>
    <property type="match status" value="1"/>
</dbReference>
<dbReference type="AlphaFoldDB" id="A0A8J6T4I6"/>
<evidence type="ECO:0000259" key="5">
    <source>
        <dbReference type="PROSITE" id="PS51379"/>
    </source>
</evidence>
<evidence type="ECO:0000313" key="6">
    <source>
        <dbReference type="EMBL" id="MBC8178865.1"/>
    </source>
</evidence>
<name>A0A8J6T4I6_9DELT</name>
<evidence type="ECO:0000313" key="7">
    <source>
        <dbReference type="Proteomes" id="UP000650524"/>
    </source>
</evidence>
<dbReference type="PANTHER" id="PTHR43177">
    <property type="entry name" value="PROTEIN NRFC"/>
    <property type="match status" value="1"/>
</dbReference>
<dbReference type="PROSITE" id="PS51379">
    <property type="entry name" value="4FE4S_FER_2"/>
    <property type="match status" value="3"/>
</dbReference>
<gene>
    <name evidence="6" type="ORF">H8E19_15785</name>
</gene>
<dbReference type="GO" id="GO:0046872">
    <property type="term" value="F:metal ion binding"/>
    <property type="evidence" value="ECO:0007669"/>
    <property type="project" value="UniProtKB-KW"/>
</dbReference>
<dbReference type="CDD" id="cd10551">
    <property type="entry name" value="PsrB"/>
    <property type="match status" value="1"/>
</dbReference>
<feature type="domain" description="4Fe-4S ferredoxin-type" evidence="5">
    <location>
        <begin position="52"/>
        <end position="83"/>
    </location>
</feature>
<keyword evidence="4" id="KW-0411">Iron-sulfur</keyword>
<dbReference type="EMBL" id="JACNJD010000321">
    <property type="protein sequence ID" value="MBC8178865.1"/>
    <property type="molecule type" value="Genomic_DNA"/>
</dbReference>